<feature type="transmembrane region" description="Helical" evidence="1">
    <location>
        <begin position="45"/>
        <end position="69"/>
    </location>
</feature>
<reference evidence="2 3" key="1">
    <citation type="submission" date="2019-10" db="EMBL/GenBank/DDBJ databases">
        <title>Alkaliphilus serpentinus sp. nov. and Alkaliphilus pronyensis sp. nov., two novel anaerobic alkaliphilic species isolated from the serpentinized-hosted hydrothermal field of the Prony Bay (New Caledonia).</title>
        <authorList>
            <person name="Postec A."/>
        </authorList>
    </citation>
    <scope>NUCLEOTIDE SEQUENCE [LARGE SCALE GENOMIC DNA]</scope>
    <source>
        <strain evidence="2 3">LacV</strain>
    </source>
</reference>
<accession>A0A6I0F0D0</accession>
<keyword evidence="1" id="KW-0472">Membrane</keyword>
<evidence type="ECO:0000313" key="3">
    <source>
        <dbReference type="Proteomes" id="UP000432715"/>
    </source>
</evidence>
<dbReference type="PANTHER" id="PTHR33802">
    <property type="entry name" value="SI:CH211-161H7.5-RELATED"/>
    <property type="match status" value="1"/>
</dbReference>
<keyword evidence="3" id="KW-1185">Reference proteome</keyword>
<evidence type="ECO:0000256" key="1">
    <source>
        <dbReference type="SAM" id="Phobius"/>
    </source>
</evidence>
<feature type="transmembrane region" description="Helical" evidence="1">
    <location>
        <begin position="114"/>
        <end position="132"/>
    </location>
</feature>
<keyword evidence="1" id="KW-0812">Transmembrane</keyword>
<feature type="transmembrane region" description="Helical" evidence="1">
    <location>
        <begin position="207"/>
        <end position="223"/>
    </location>
</feature>
<organism evidence="2 3">
    <name type="scientific">Alkaliphilus pronyensis</name>
    <dbReference type="NCBI Taxonomy" id="1482732"/>
    <lineage>
        <taxon>Bacteria</taxon>
        <taxon>Bacillati</taxon>
        <taxon>Bacillota</taxon>
        <taxon>Clostridia</taxon>
        <taxon>Peptostreptococcales</taxon>
        <taxon>Natronincolaceae</taxon>
        <taxon>Alkaliphilus</taxon>
    </lineage>
</organism>
<proteinExistence type="predicted"/>
<dbReference type="PANTHER" id="PTHR33802:SF1">
    <property type="entry name" value="XK-RELATED PROTEIN"/>
    <property type="match status" value="1"/>
</dbReference>
<feature type="transmembrane region" description="Helical" evidence="1">
    <location>
        <begin position="183"/>
        <end position="200"/>
    </location>
</feature>
<evidence type="ECO:0008006" key="4">
    <source>
        <dbReference type="Google" id="ProtNLM"/>
    </source>
</evidence>
<feature type="transmembrane region" description="Helical" evidence="1">
    <location>
        <begin position="7"/>
        <end position="25"/>
    </location>
</feature>
<comment type="caution">
    <text evidence="2">The sequence shown here is derived from an EMBL/GenBank/DDBJ whole genome shotgun (WGS) entry which is preliminary data.</text>
</comment>
<name>A0A6I0F0D0_9FIRM</name>
<keyword evidence="1" id="KW-1133">Transmembrane helix</keyword>
<gene>
    <name evidence="2" type="ORF">F8154_05410</name>
</gene>
<dbReference type="EMBL" id="WBZC01000015">
    <property type="protein sequence ID" value="KAB3535738.1"/>
    <property type="molecule type" value="Genomic_DNA"/>
</dbReference>
<dbReference type="AlphaFoldDB" id="A0A6I0F0D0"/>
<dbReference type="Proteomes" id="UP000432715">
    <property type="component" value="Unassembled WGS sequence"/>
</dbReference>
<feature type="transmembrane region" description="Helical" evidence="1">
    <location>
        <begin position="144"/>
        <end position="171"/>
    </location>
</feature>
<dbReference type="OrthoDB" id="5189031at2"/>
<protein>
    <recommendedName>
        <fullName evidence="4">Tryptophan-rich sensory protein</fullName>
    </recommendedName>
</protein>
<sequence>MSYIKKLAVFNCVAFIGTILINTLANLIPFNGLTTGELSALYPNLFVPAGITFSIWGVIYSLLGIFTAYQLIVAFKTKDSVVTFIHKIGYWNILLGVGNMLWVILWHYRYVGASVIIMVLMLISLIFIYNNLSIGRAAASKKEVFLVHINFSVYLGWISVATIANVTAFLVSINWQGFGIPEAIWTVILMVVSLALGLYFLHMRRDIFYSAVIAWAFIGIYLKRTAAGTEAVRSVITMSIIGISVLAILIILALLRKRAYIFTDVLPSSRK</sequence>
<evidence type="ECO:0000313" key="2">
    <source>
        <dbReference type="EMBL" id="KAB3535738.1"/>
    </source>
</evidence>
<feature type="transmembrane region" description="Helical" evidence="1">
    <location>
        <begin position="235"/>
        <end position="255"/>
    </location>
</feature>
<feature type="transmembrane region" description="Helical" evidence="1">
    <location>
        <begin position="90"/>
        <end position="108"/>
    </location>
</feature>
<dbReference type="RefSeq" id="WP_151860585.1">
    <property type="nucleotide sequence ID" value="NZ_WBZC01000015.1"/>
</dbReference>